<protein>
    <submittedName>
        <fullName evidence="7">TetR/AcrR family transcriptional regulator</fullName>
    </submittedName>
</protein>
<feature type="DNA-binding region" description="H-T-H motif" evidence="4">
    <location>
        <begin position="34"/>
        <end position="53"/>
    </location>
</feature>
<evidence type="ECO:0000313" key="7">
    <source>
        <dbReference type="EMBL" id="MFD2796655.1"/>
    </source>
</evidence>
<evidence type="ECO:0000256" key="3">
    <source>
        <dbReference type="ARBA" id="ARBA00023163"/>
    </source>
</evidence>
<evidence type="ECO:0000313" key="8">
    <source>
        <dbReference type="Proteomes" id="UP001597479"/>
    </source>
</evidence>
<comment type="caution">
    <text evidence="7">The sequence shown here is derived from an EMBL/GenBank/DDBJ whole genome shotgun (WGS) entry which is preliminary data.</text>
</comment>
<dbReference type="Gene3D" id="1.10.357.10">
    <property type="entry name" value="Tetracycline Repressor, domain 2"/>
    <property type="match status" value="1"/>
</dbReference>
<keyword evidence="2 4" id="KW-0238">DNA-binding</keyword>
<dbReference type="EMBL" id="JBHUOG010000002">
    <property type="protein sequence ID" value="MFD2796655.1"/>
    <property type="molecule type" value="Genomic_DNA"/>
</dbReference>
<dbReference type="InterPro" id="IPR050109">
    <property type="entry name" value="HTH-type_TetR-like_transc_reg"/>
</dbReference>
<accession>A0ABW5W1A6</accession>
<keyword evidence="3" id="KW-0804">Transcription</keyword>
<dbReference type="SUPFAM" id="SSF46689">
    <property type="entry name" value="Homeodomain-like"/>
    <property type="match status" value="1"/>
</dbReference>
<feature type="domain" description="HTH tetR-type" evidence="6">
    <location>
        <begin position="11"/>
        <end position="71"/>
    </location>
</feature>
<dbReference type="InterPro" id="IPR009057">
    <property type="entry name" value="Homeodomain-like_sf"/>
</dbReference>
<dbReference type="Pfam" id="PF00440">
    <property type="entry name" value="TetR_N"/>
    <property type="match status" value="1"/>
</dbReference>
<evidence type="ECO:0000256" key="1">
    <source>
        <dbReference type="ARBA" id="ARBA00023015"/>
    </source>
</evidence>
<dbReference type="PRINTS" id="PR00455">
    <property type="entry name" value="HTHTETR"/>
</dbReference>
<reference evidence="8" key="1">
    <citation type="journal article" date="2019" name="Int. J. Syst. Evol. Microbiol.">
        <title>The Global Catalogue of Microorganisms (GCM) 10K type strain sequencing project: providing services to taxonomists for standard genome sequencing and annotation.</title>
        <authorList>
            <consortium name="The Broad Institute Genomics Platform"/>
            <consortium name="The Broad Institute Genome Sequencing Center for Infectious Disease"/>
            <person name="Wu L."/>
            <person name="Ma J."/>
        </authorList>
    </citation>
    <scope>NUCLEOTIDE SEQUENCE [LARGE SCALE GENOMIC DNA]</scope>
    <source>
        <strain evidence="8">CCM 7044</strain>
    </source>
</reference>
<organism evidence="7 8">
    <name type="scientific">Promicromonospora vindobonensis</name>
    <dbReference type="NCBI Taxonomy" id="195748"/>
    <lineage>
        <taxon>Bacteria</taxon>
        <taxon>Bacillati</taxon>
        <taxon>Actinomycetota</taxon>
        <taxon>Actinomycetes</taxon>
        <taxon>Micrococcales</taxon>
        <taxon>Promicromonosporaceae</taxon>
        <taxon>Promicromonospora</taxon>
    </lineage>
</organism>
<name>A0ABW5W1A6_9MICO</name>
<dbReference type="InterPro" id="IPR001647">
    <property type="entry name" value="HTH_TetR"/>
</dbReference>
<evidence type="ECO:0000259" key="6">
    <source>
        <dbReference type="PROSITE" id="PS50977"/>
    </source>
</evidence>
<keyword evidence="1" id="KW-0805">Transcription regulation</keyword>
<dbReference type="PANTHER" id="PTHR30055">
    <property type="entry name" value="HTH-TYPE TRANSCRIPTIONAL REGULATOR RUTR"/>
    <property type="match status" value="1"/>
</dbReference>
<sequence length="377" mass="39474">MVRLTRVQQQERTRAAVLAAAREEFVEQGYALAKIDRIADRAELTRGAVYSNFPGKRALYLAVLVEMVRSAGTQGAPEAPGSLAEALGAFARTWLERLPLADDTASGGRLQLRSLVGVVDDRGRTVLAQLARLEALLLAIGLESCEPDRGRRPDGQPARRVRLAELVLTMLGGSGLLAELAPGFGDPFDRARACEHLAGIDLADTWAPSYLPHVEPAEPVQDEWTPPTGLVDQIMGGPVDLGADGLVTVLGAHRLGAAEETVRSIRPGERATLVVVTSDPAETGNLVRLRVSDLAGALRRVFGPEAWQHVRLVIDDDAVAASAIGLAGVDDDTQAAVRVQGGAITARAQGLGAAHAAATAGAGTGAKRGTRSGRATA</sequence>
<proteinExistence type="predicted"/>
<evidence type="ECO:0000256" key="4">
    <source>
        <dbReference type="PROSITE-ProRule" id="PRU00335"/>
    </source>
</evidence>
<dbReference type="Proteomes" id="UP001597479">
    <property type="component" value="Unassembled WGS sequence"/>
</dbReference>
<feature type="region of interest" description="Disordered" evidence="5">
    <location>
        <begin position="358"/>
        <end position="377"/>
    </location>
</feature>
<gene>
    <name evidence="7" type="ORF">ACFS27_24045</name>
</gene>
<keyword evidence="8" id="KW-1185">Reference proteome</keyword>
<dbReference type="RefSeq" id="WP_377188619.1">
    <property type="nucleotide sequence ID" value="NZ_JBHUOG010000002.1"/>
</dbReference>
<dbReference type="PROSITE" id="PS50977">
    <property type="entry name" value="HTH_TETR_2"/>
    <property type="match status" value="1"/>
</dbReference>
<dbReference type="PANTHER" id="PTHR30055:SF234">
    <property type="entry name" value="HTH-TYPE TRANSCRIPTIONAL REGULATOR BETI"/>
    <property type="match status" value="1"/>
</dbReference>
<evidence type="ECO:0000256" key="5">
    <source>
        <dbReference type="SAM" id="MobiDB-lite"/>
    </source>
</evidence>
<evidence type="ECO:0000256" key="2">
    <source>
        <dbReference type="ARBA" id="ARBA00023125"/>
    </source>
</evidence>